<evidence type="ECO:0000313" key="1">
    <source>
        <dbReference type="EMBL" id="KZN45110.1"/>
    </source>
</evidence>
<name>A0A167A8X9_9GAMM</name>
<comment type="caution">
    <text evidence="1">The sequence shown here is derived from an EMBL/GenBank/DDBJ whole genome shotgun (WGS) entry which is preliminary data.</text>
</comment>
<dbReference type="Proteomes" id="UP000076503">
    <property type="component" value="Unassembled WGS sequence"/>
</dbReference>
<dbReference type="AlphaFoldDB" id="A0A167A8X9"/>
<sequence>MKHDLKTGSNKKGKGDSYETICRSITEDYQVGDVLNKAYQSINKKVLGYRDLLAKIKA</sequence>
<proteinExistence type="predicted"/>
<dbReference type="PATRIC" id="fig|1365251.3.peg.5142"/>
<organism evidence="1 2">
    <name type="scientific">Pseudoalteromonas luteoviolacea H33</name>
    <dbReference type="NCBI Taxonomy" id="1365251"/>
    <lineage>
        <taxon>Bacteria</taxon>
        <taxon>Pseudomonadati</taxon>
        <taxon>Pseudomonadota</taxon>
        <taxon>Gammaproteobacteria</taxon>
        <taxon>Alteromonadales</taxon>
        <taxon>Pseudoalteromonadaceae</taxon>
        <taxon>Pseudoalteromonas</taxon>
    </lineage>
</organism>
<dbReference type="EMBL" id="AUXZ01000131">
    <property type="protein sequence ID" value="KZN45110.1"/>
    <property type="molecule type" value="Genomic_DNA"/>
</dbReference>
<evidence type="ECO:0000313" key="2">
    <source>
        <dbReference type="Proteomes" id="UP000076503"/>
    </source>
</evidence>
<accession>A0A167A8X9</accession>
<reference evidence="1 2" key="1">
    <citation type="submission" date="2013-07" db="EMBL/GenBank/DDBJ databases">
        <title>Comparative Genomic and Metabolomic Analysis of Twelve Strains of Pseudoalteromonas luteoviolacea.</title>
        <authorList>
            <person name="Vynne N.G."/>
            <person name="Mansson M."/>
            <person name="Gram L."/>
        </authorList>
    </citation>
    <scope>NUCLEOTIDE SEQUENCE [LARGE SCALE GENOMIC DNA]</scope>
    <source>
        <strain evidence="1 2">H33</strain>
    </source>
</reference>
<gene>
    <name evidence="1" type="ORF">N476_26000</name>
</gene>
<protein>
    <submittedName>
        <fullName evidence="1">Uncharacterized protein</fullName>
    </submittedName>
</protein>